<dbReference type="OrthoDB" id="120854at2759"/>
<dbReference type="AlphaFoldDB" id="V9ER52"/>
<dbReference type="EMBL" id="ANIZ01002225">
    <property type="protein sequence ID" value="ETI41739.1"/>
    <property type="molecule type" value="Genomic_DNA"/>
</dbReference>
<sequence length="97" mass="11548">MLPLLEANVNKINWKIYEKNYYLKPWMLPLMLKEGPDQLNQKLICADEEAFLKTDCEELKWCDEDLVPVLLGPIVNRIKKRGREDGMEPKRKRVRSF</sequence>
<dbReference type="HOGENOM" id="CLU_2351245_0_0_1"/>
<organism evidence="1 2">
    <name type="scientific">Phytophthora nicotianae P1569</name>
    <dbReference type="NCBI Taxonomy" id="1317065"/>
    <lineage>
        <taxon>Eukaryota</taxon>
        <taxon>Sar</taxon>
        <taxon>Stramenopiles</taxon>
        <taxon>Oomycota</taxon>
        <taxon>Peronosporomycetes</taxon>
        <taxon>Peronosporales</taxon>
        <taxon>Peronosporaceae</taxon>
        <taxon>Phytophthora</taxon>
    </lineage>
</organism>
<name>V9ER52_PHYNI</name>
<evidence type="ECO:0000313" key="2">
    <source>
        <dbReference type="Proteomes" id="UP000018721"/>
    </source>
</evidence>
<accession>V9ER52</accession>
<keyword evidence="2" id="KW-1185">Reference proteome</keyword>
<gene>
    <name evidence="1" type="ORF">F443_13037</name>
</gene>
<comment type="caution">
    <text evidence="1">The sequence shown here is derived from an EMBL/GenBank/DDBJ whole genome shotgun (WGS) entry which is preliminary data.</text>
</comment>
<reference evidence="1 2" key="1">
    <citation type="submission" date="2013-11" db="EMBL/GenBank/DDBJ databases">
        <title>The Genome Sequence of Phytophthora parasitica P1569.</title>
        <authorList>
            <consortium name="The Broad Institute Genomics Platform"/>
            <person name="Russ C."/>
            <person name="Tyler B."/>
            <person name="Panabieres F."/>
            <person name="Shan W."/>
            <person name="Tripathy S."/>
            <person name="Grunwald N."/>
            <person name="Machado M."/>
            <person name="Johnson C.S."/>
            <person name="Arredondo F."/>
            <person name="Hong C."/>
            <person name="Coffey M."/>
            <person name="Young S.K."/>
            <person name="Zeng Q."/>
            <person name="Gargeya S."/>
            <person name="Fitzgerald M."/>
            <person name="Abouelleil A."/>
            <person name="Alvarado L."/>
            <person name="Chapman S.B."/>
            <person name="Gainer-Dewar J."/>
            <person name="Goldberg J."/>
            <person name="Griggs A."/>
            <person name="Gujja S."/>
            <person name="Hansen M."/>
            <person name="Howarth C."/>
            <person name="Imamovic A."/>
            <person name="Ireland A."/>
            <person name="Larimer J."/>
            <person name="McCowan C."/>
            <person name="Murphy C."/>
            <person name="Pearson M."/>
            <person name="Poon T.W."/>
            <person name="Priest M."/>
            <person name="Roberts A."/>
            <person name="Saif S."/>
            <person name="Shea T."/>
            <person name="Sykes S."/>
            <person name="Wortman J."/>
            <person name="Nusbaum C."/>
            <person name="Birren B."/>
        </authorList>
    </citation>
    <scope>NUCLEOTIDE SEQUENCE [LARGE SCALE GENOMIC DNA]</scope>
    <source>
        <strain evidence="1 2">P1569</strain>
    </source>
</reference>
<proteinExistence type="predicted"/>
<dbReference type="Proteomes" id="UP000018721">
    <property type="component" value="Unassembled WGS sequence"/>
</dbReference>
<protein>
    <submittedName>
        <fullName evidence="1">Uncharacterized protein</fullName>
    </submittedName>
</protein>
<evidence type="ECO:0000313" key="1">
    <source>
        <dbReference type="EMBL" id="ETI41739.1"/>
    </source>
</evidence>